<feature type="compositionally biased region" description="Basic and acidic residues" evidence="1">
    <location>
        <begin position="139"/>
        <end position="151"/>
    </location>
</feature>
<proteinExistence type="predicted"/>
<dbReference type="Proteomes" id="UP000574369">
    <property type="component" value="Unassembled WGS sequence"/>
</dbReference>
<dbReference type="RefSeq" id="WP_088453776.1">
    <property type="nucleotide sequence ID" value="NZ_JACHXO010000009.1"/>
</dbReference>
<accession>A0ABR6GXZ6</accession>
<reference evidence="2 3" key="1">
    <citation type="submission" date="2020-08" db="EMBL/GenBank/DDBJ databases">
        <title>Genomic Encyclopedia of Type Strains, Phase III (KMG-III): the genomes of soil and plant-associated and newly described type strains.</title>
        <authorList>
            <person name="Whitman W."/>
        </authorList>
    </citation>
    <scope>NUCLEOTIDE SEQUENCE [LARGE SCALE GENOMIC DNA]</scope>
    <source>
        <strain evidence="2 3">CECT 7247</strain>
    </source>
</reference>
<feature type="region of interest" description="Disordered" evidence="1">
    <location>
        <begin position="52"/>
        <end position="151"/>
    </location>
</feature>
<evidence type="ECO:0000313" key="2">
    <source>
        <dbReference type="EMBL" id="MBB3196980.1"/>
    </source>
</evidence>
<gene>
    <name evidence="2" type="ORF">FHS28_004405</name>
</gene>
<comment type="caution">
    <text evidence="2">The sequence shown here is derived from an EMBL/GenBank/DDBJ whole genome shotgun (WGS) entry which is preliminary data.</text>
</comment>
<evidence type="ECO:0000256" key="1">
    <source>
        <dbReference type="SAM" id="MobiDB-lite"/>
    </source>
</evidence>
<sequence length="216" mass="22759">MTDAVLHRPPRTRLLIGAALALLVQGVWLGMLRLERGAPAAGPRAGVRVRLLPDPTVQPTPPPAARIAPPMPRLSPRPQAPVLPIEDFADSALSPATPSPANSPSVNTPANSAEPRTRLNLALPPRAASSPVESVAEQATRDPRANRERRGVEWAVQDATDSLPVVIQSGTSGSGTTLIRQGSKCIRVTENRVAALNPMEDRLKGAPSLAGSCFNK</sequence>
<name>A0ABR6GXZ6_9BURK</name>
<keyword evidence="3" id="KW-1185">Reference proteome</keyword>
<evidence type="ECO:0000313" key="3">
    <source>
        <dbReference type="Proteomes" id="UP000574369"/>
    </source>
</evidence>
<organism evidence="2 3">
    <name type="scientific">Roseateles terrae</name>
    <dbReference type="NCBI Taxonomy" id="431060"/>
    <lineage>
        <taxon>Bacteria</taxon>
        <taxon>Pseudomonadati</taxon>
        <taxon>Pseudomonadota</taxon>
        <taxon>Betaproteobacteria</taxon>
        <taxon>Burkholderiales</taxon>
        <taxon>Sphaerotilaceae</taxon>
        <taxon>Roseateles</taxon>
    </lineage>
</organism>
<dbReference type="EMBL" id="JACHXO010000009">
    <property type="protein sequence ID" value="MBB3196980.1"/>
    <property type="molecule type" value="Genomic_DNA"/>
</dbReference>
<feature type="compositionally biased region" description="Low complexity" evidence="1">
    <location>
        <begin position="91"/>
        <end position="113"/>
    </location>
</feature>
<protein>
    <submittedName>
        <fullName evidence="2">Uncharacterized protein</fullName>
    </submittedName>
</protein>
<feature type="compositionally biased region" description="Pro residues" evidence="1">
    <location>
        <begin position="56"/>
        <end position="81"/>
    </location>
</feature>